<evidence type="ECO:0000256" key="5">
    <source>
        <dbReference type="ARBA" id="ARBA00023124"/>
    </source>
</evidence>
<dbReference type="Gene3D" id="3.90.1680.10">
    <property type="entry name" value="SOS response associated peptidase-like"/>
    <property type="match status" value="1"/>
</dbReference>
<evidence type="ECO:0000313" key="10">
    <source>
        <dbReference type="Proteomes" id="UP000054166"/>
    </source>
</evidence>
<organism evidence="9 10">
    <name type="scientific">Piloderma croceum (strain F 1598)</name>
    <dbReference type="NCBI Taxonomy" id="765440"/>
    <lineage>
        <taxon>Eukaryota</taxon>
        <taxon>Fungi</taxon>
        <taxon>Dikarya</taxon>
        <taxon>Basidiomycota</taxon>
        <taxon>Agaricomycotina</taxon>
        <taxon>Agaricomycetes</taxon>
        <taxon>Agaricomycetidae</taxon>
        <taxon>Atheliales</taxon>
        <taxon>Atheliaceae</taxon>
        <taxon>Piloderma</taxon>
    </lineage>
</organism>
<dbReference type="AlphaFoldDB" id="A0A0C3FBX6"/>
<dbReference type="HOGENOM" id="CLU_035990_0_2_1"/>
<dbReference type="InParanoid" id="A0A0C3FBX6"/>
<feature type="compositionally biased region" description="Polar residues" evidence="8">
    <location>
        <begin position="356"/>
        <end position="371"/>
    </location>
</feature>
<evidence type="ECO:0008006" key="11">
    <source>
        <dbReference type="Google" id="ProtNLM"/>
    </source>
</evidence>
<protein>
    <recommendedName>
        <fullName evidence="11">DUF159-domain-containing protein</fullName>
    </recommendedName>
</protein>
<dbReference type="PANTHER" id="PTHR13604:SF0">
    <property type="entry name" value="ABASIC SITE PROCESSING PROTEIN HMCES"/>
    <property type="match status" value="1"/>
</dbReference>
<evidence type="ECO:0000256" key="2">
    <source>
        <dbReference type="ARBA" id="ARBA00022670"/>
    </source>
</evidence>
<dbReference type="GO" id="GO:0006508">
    <property type="term" value="P:proteolysis"/>
    <property type="evidence" value="ECO:0007669"/>
    <property type="project" value="UniProtKB-KW"/>
</dbReference>
<dbReference type="GO" id="GO:0003697">
    <property type="term" value="F:single-stranded DNA binding"/>
    <property type="evidence" value="ECO:0007669"/>
    <property type="project" value="InterPro"/>
</dbReference>
<feature type="compositionally biased region" description="Polar residues" evidence="8">
    <location>
        <begin position="275"/>
        <end position="285"/>
    </location>
</feature>
<dbReference type="InterPro" id="IPR003738">
    <property type="entry name" value="SRAP"/>
</dbReference>
<evidence type="ECO:0000256" key="8">
    <source>
        <dbReference type="SAM" id="MobiDB-lite"/>
    </source>
</evidence>
<evidence type="ECO:0000256" key="3">
    <source>
        <dbReference type="ARBA" id="ARBA00022763"/>
    </source>
</evidence>
<dbReference type="GO" id="GO:0008233">
    <property type="term" value="F:peptidase activity"/>
    <property type="evidence" value="ECO:0007669"/>
    <property type="project" value="UniProtKB-KW"/>
</dbReference>
<evidence type="ECO:0000256" key="6">
    <source>
        <dbReference type="ARBA" id="ARBA00023125"/>
    </source>
</evidence>
<evidence type="ECO:0000256" key="4">
    <source>
        <dbReference type="ARBA" id="ARBA00022801"/>
    </source>
</evidence>
<keyword evidence="3" id="KW-0227">DNA damage</keyword>
<proteinExistence type="inferred from homology"/>
<keyword evidence="5" id="KW-0190">Covalent protein-DNA linkage</keyword>
<feature type="compositionally biased region" description="Basic and acidic residues" evidence="8">
    <location>
        <begin position="304"/>
        <end position="315"/>
    </location>
</feature>
<dbReference type="EMBL" id="KN833025">
    <property type="protein sequence ID" value="KIM77379.1"/>
    <property type="molecule type" value="Genomic_DNA"/>
</dbReference>
<keyword evidence="4" id="KW-0378">Hydrolase</keyword>
<accession>A0A0C3FBX6</accession>
<gene>
    <name evidence="9" type="ORF">PILCRDRAFT_618603</name>
</gene>
<dbReference type="STRING" id="765440.A0A0C3FBX6"/>
<reference evidence="9 10" key="1">
    <citation type="submission" date="2014-04" db="EMBL/GenBank/DDBJ databases">
        <authorList>
            <consortium name="DOE Joint Genome Institute"/>
            <person name="Kuo A."/>
            <person name="Tarkka M."/>
            <person name="Buscot F."/>
            <person name="Kohler A."/>
            <person name="Nagy L.G."/>
            <person name="Floudas D."/>
            <person name="Copeland A."/>
            <person name="Barry K.W."/>
            <person name="Cichocki N."/>
            <person name="Veneault-Fourrey C."/>
            <person name="LaButti K."/>
            <person name="Lindquist E.A."/>
            <person name="Lipzen A."/>
            <person name="Lundell T."/>
            <person name="Morin E."/>
            <person name="Murat C."/>
            <person name="Sun H."/>
            <person name="Tunlid A."/>
            <person name="Henrissat B."/>
            <person name="Grigoriev I.V."/>
            <person name="Hibbett D.S."/>
            <person name="Martin F."/>
            <person name="Nordberg H.P."/>
            <person name="Cantor M.N."/>
            <person name="Hua S.X."/>
        </authorList>
    </citation>
    <scope>NUCLEOTIDE SEQUENCE [LARGE SCALE GENOMIC DNA]</scope>
    <source>
        <strain evidence="9 10">F 1598</strain>
    </source>
</reference>
<keyword evidence="6" id="KW-0238">DNA-binding</keyword>
<dbReference type="GO" id="GO:0106300">
    <property type="term" value="P:protein-DNA covalent cross-linking repair"/>
    <property type="evidence" value="ECO:0007669"/>
    <property type="project" value="InterPro"/>
</dbReference>
<name>A0A0C3FBX6_PILCF</name>
<sequence length="371" mass="41749">MCGRFSLGRAHSEVRSLPGYDIYVDEWINQDRFVPRYNIAPHSQAPVLMRRGQSSVENGDSSQLVLHTMQWGLVPSWSKHEDKTLSTTNARSENLVEGGGMWGSIKGKKRCAVVCQGYFEWLRKGKDRFPHFTKHKDGDKLMLLAGLYDCAFLDGTTEPLWSFTIVTTSACKDFTWLHDRQPVILSSRDALDTWLDTSAQVWTSTLTKLVEPYNNSISPLECYQVPKEVGKVGTESPTFIEPIANRKDGIQAMFLRQQQAQKSPMKTTLQKRARSASPSASQTIKSGDPVKTEMHSSKKLRSREKREHQDKDIICLDHSPSLSAKKQTRKLRSKSSSPAPTLETPSKSKKKKVGINSYSLRSASSDLTAPW</sequence>
<feature type="compositionally biased region" description="Polar residues" evidence="8">
    <location>
        <begin position="258"/>
        <end position="268"/>
    </location>
</feature>
<dbReference type="SUPFAM" id="SSF143081">
    <property type="entry name" value="BB1717-like"/>
    <property type="match status" value="1"/>
</dbReference>
<dbReference type="PANTHER" id="PTHR13604">
    <property type="entry name" value="DC12-RELATED"/>
    <property type="match status" value="1"/>
</dbReference>
<comment type="similarity">
    <text evidence="1">Belongs to the SOS response-associated peptidase family.</text>
</comment>
<keyword evidence="7" id="KW-0456">Lyase</keyword>
<keyword evidence="10" id="KW-1185">Reference proteome</keyword>
<evidence type="ECO:0000256" key="1">
    <source>
        <dbReference type="ARBA" id="ARBA00008136"/>
    </source>
</evidence>
<dbReference type="Pfam" id="PF02586">
    <property type="entry name" value="SRAP"/>
    <property type="match status" value="1"/>
</dbReference>
<dbReference type="GO" id="GO:0016829">
    <property type="term" value="F:lyase activity"/>
    <property type="evidence" value="ECO:0007669"/>
    <property type="project" value="UniProtKB-KW"/>
</dbReference>
<evidence type="ECO:0000313" key="9">
    <source>
        <dbReference type="EMBL" id="KIM77379.1"/>
    </source>
</evidence>
<dbReference type="OrthoDB" id="2111841at2759"/>
<evidence type="ECO:0000256" key="7">
    <source>
        <dbReference type="ARBA" id="ARBA00023239"/>
    </source>
</evidence>
<feature type="compositionally biased region" description="Polar residues" evidence="8">
    <location>
        <begin position="334"/>
        <end position="345"/>
    </location>
</feature>
<dbReference type="InterPro" id="IPR036590">
    <property type="entry name" value="SRAP-like"/>
</dbReference>
<keyword evidence="2" id="KW-0645">Protease</keyword>
<feature type="region of interest" description="Disordered" evidence="8">
    <location>
        <begin position="258"/>
        <end position="371"/>
    </location>
</feature>
<reference evidence="10" key="2">
    <citation type="submission" date="2015-01" db="EMBL/GenBank/DDBJ databases">
        <title>Evolutionary Origins and Diversification of the Mycorrhizal Mutualists.</title>
        <authorList>
            <consortium name="DOE Joint Genome Institute"/>
            <consortium name="Mycorrhizal Genomics Consortium"/>
            <person name="Kohler A."/>
            <person name="Kuo A."/>
            <person name="Nagy L.G."/>
            <person name="Floudas D."/>
            <person name="Copeland A."/>
            <person name="Barry K.W."/>
            <person name="Cichocki N."/>
            <person name="Veneault-Fourrey C."/>
            <person name="LaButti K."/>
            <person name="Lindquist E.A."/>
            <person name="Lipzen A."/>
            <person name="Lundell T."/>
            <person name="Morin E."/>
            <person name="Murat C."/>
            <person name="Riley R."/>
            <person name="Ohm R."/>
            <person name="Sun H."/>
            <person name="Tunlid A."/>
            <person name="Henrissat B."/>
            <person name="Grigoriev I.V."/>
            <person name="Hibbett D.S."/>
            <person name="Martin F."/>
        </authorList>
    </citation>
    <scope>NUCLEOTIDE SEQUENCE [LARGE SCALE GENOMIC DNA]</scope>
    <source>
        <strain evidence="10">F 1598</strain>
    </source>
</reference>
<dbReference type="Proteomes" id="UP000054166">
    <property type="component" value="Unassembled WGS sequence"/>
</dbReference>